<dbReference type="RefSeq" id="WP_212508899.1">
    <property type="nucleotide sequence ID" value="NZ_JAGVSK010000001.1"/>
</dbReference>
<dbReference type="EMBL" id="JAGVSK010000001">
    <property type="protein sequence ID" value="MBS2993804.1"/>
    <property type="molecule type" value="Genomic_DNA"/>
</dbReference>
<comment type="caution">
    <text evidence="2">The sequence shown here is derived from an EMBL/GenBank/DDBJ whole genome shotgun (WGS) entry which is preliminary data.</text>
</comment>
<dbReference type="InterPro" id="IPR013324">
    <property type="entry name" value="RNA_pol_sigma_r3/r4-like"/>
</dbReference>
<dbReference type="Pfam" id="PF04542">
    <property type="entry name" value="Sigma70_r2"/>
    <property type="match status" value="1"/>
</dbReference>
<dbReference type="InterPro" id="IPR014284">
    <property type="entry name" value="RNA_pol_sigma-70_dom"/>
</dbReference>
<evidence type="ECO:0000313" key="3">
    <source>
        <dbReference type="Proteomes" id="UP000678347"/>
    </source>
</evidence>
<dbReference type="PANTHER" id="PTHR30603">
    <property type="entry name" value="RNA POLYMERASE SIGMA FACTOR RPO"/>
    <property type="match status" value="1"/>
</dbReference>
<dbReference type="InterPro" id="IPR036388">
    <property type="entry name" value="WH-like_DNA-bd_sf"/>
</dbReference>
<keyword evidence="3" id="KW-1185">Reference proteome</keyword>
<dbReference type="InterPro" id="IPR013325">
    <property type="entry name" value="RNA_pol_sigma_r2"/>
</dbReference>
<dbReference type="InterPro" id="IPR050239">
    <property type="entry name" value="Sigma-70_RNA_pol_init_factors"/>
</dbReference>
<sequence length="206" mass="24728">MLRQKLFKDFLKNKNNLAIRDQLIEMHLPLVKKIVKQFKYFPKALQREDLYQEGILGLIKALNNYQDLGYDFIAYATPTIKSEIKELIRKSHSPSIPQKTNKTNNLSFREEKYQPYHLNYPNPHQLWFKQIKHEIFLKKMKNKLSKNEFQIIRLSFGIPLVNINEDYQRCYTNAKIAHQLNLKIRQIAIIKNIAIKKLKKLYRKEK</sequence>
<organism evidence="2 3">
    <name type="scientific">'Santalum album' aster yellows phytoplasma</name>
    <dbReference type="NCBI Taxonomy" id="2831467"/>
    <lineage>
        <taxon>Bacteria</taxon>
        <taxon>Bacillati</taxon>
        <taxon>Mycoplasmatota</taxon>
        <taxon>Mollicutes</taxon>
        <taxon>Acholeplasmatales</taxon>
        <taxon>Acholeplasmataceae</taxon>
        <taxon>Candidatus Phytoplasma</taxon>
        <taxon>16SrI (Aster yellows group)</taxon>
    </lineage>
</organism>
<feature type="domain" description="RNA polymerase sigma-70 region 2" evidence="1">
    <location>
        <begin position="23"/>
        <end position="91"/>
    </location>
</feature>
<evidence type="ECO:0000313" key="2">
    <source>
        <dbReference type="EMBL" id="MBS2993804.1"/>
    </source>
</evidence>
<dbReference type="SUPFAM" id="SSF88659">
    <property type="entry name" value="Sigma3 and sigma4 domains of RNA polymerase sigma factors"/>
    <property type="match status" value="1"/>
</dbReference>
<dbReference type="InterPro" id="IPR007627">
    <property type="entry name" value="RNA_pol_sigma70_r2"/>
</dbReference>
<dbReference type="NCBIfam" id="TIGR02937">
    <property type="entry name" value="sigma70-ECF"/>
    <property type="match status" value="1"/>
</dbReference>
<dbReference type="Proteomes" id="UP000678347">
    <property type="component" value="Unassembled WGS sequence"/>
</dbReference>
<protein>
    <submittedName>
        <fullName evidence="2">Sigma-70 family RNA polymerase sigma factor</fullName>
    </submittedName>
</protein>
<gene>
    <name evidence="2" type="ORF">KE631_00285</name>
</gene>
<proteinExistence type="predicted"/>
<dbReference type="Gene3D" id="1.10.1740.10">
    <property type="match status" value="1"/>
</dbReference>
<dbReference type="PANTHER" id="PTHR30603:SF47">
    <property type="entry name" value="RNA POLYMERASE SIGMA FACTOR SIGD, CHLOROPLASTIC"/>
    <property type="match status" value="1"/>
</dbReference>
<reference evidence="2" key="1">
    <citation type="submission" date="2021-04" db="EMBL/GenBank/DDBJ databases">
        <title>Sandalwood Spike Disease Phytoplasma.</title>
        <authorList>
            <person name="Tiwarekar B."/>
            <person name="Kirdat K."/>
            <person name="Sundarraj R."/>
            <person name="Yadav A."/>
        </authorList>
    </citation>
    <scope>NUCLEOTIDE SEQUENCE [LARGE SCALE GENOMIC DNA]</scope>
    <source>
        <strain evidence="2">SW86</strain>
    </source>
</reference>
<accession>A0ABS5LK77</accession>
<dbReference type="SUPFAM" id="SSF88946">
    <property type="entry name" value="Sigma2 domain of RNA polymerase sigma factors"/>
    <property type="match status" value="1"/>
</dbReference>
<evidence type="ECO:0000259" key="1">
    <source>
        <dbReference type="Pfam" id="PF04542"/>
    </source>
</evidence>
<dbReference type="Gene3D" id="1.10.10.10">
    <property type="entry name" value="Winged helix-like DNA-binding domain superfamily/Winged helix DNA-binding domain"/>
    <property type="match status" value="1"/>
</dbReference>
<name>A0ABS5LK77_9MOLU</name>